<evidence type="ECO:0000313" key="1">
    <source>
        <dbReference type="EMBL" id="GMN51894.1"/>
    </source>
</evidence>
<dbReference type="EMBL" id="BTGU01000039">
    <property type="protein sequence ID" value="GMN51894.1"/>
    <property type="molecule type" value="Genomic_DNA"/>
</dbReference>
<sequence length="179" mass="19387">MINYIDRILVDKTIYVIGGNWVVEVELLQDLPDVEEPRTTTNYVIYALLFPTTSILLSRAHLYQDSDHLVHTSIPKAGKPEIGQMLPLKSGPKKGKRLRNPNPHALDREREPLAEFTSTMAKGGGGIGRLGLVDSKGGVSGWVLSFVGGGLSLTTATEVGSMTAKEGILSWVEFGGWGV</sequence>
<proteinExistence type="predicted"/>
<dbReference type="AlphaFoldDB" id="A0AA88DJQ5"/>
<protein>
    <submittedName>
        <fullName evidence="1">Uncharacterized protein</fullName>
    </submittedName>
</protein>
<name>A0AA88DJQ5_FICCA</name>
<reference evidence="1" key="1">
    <citation type="submission" date="2023-07" db="EMBL/GenBank/DDBJ databases">
        <title>draft genome sequence of fig (Ficus carica).</title>
        <authorList>
            <person name="Takahashi T."/>
            <person name="Nishimura K."/>
        </authorList>
    </citation>
    <scope>NUCLEOTIDE SEQUENCE</scope>
</reference>
<keyword evidence="2" id="KW-1185">Reference proteome</keyword>
<evidence type="ECO:0000313" key="2">
    <source>
        <dbReference type="Proteomes" id="UP001187192"/>
    </source>
</evidence>
<accession>A0AA88DJQ5</accession>
<organism evidence="1 2">
    <name type="scientific">Ficus carica</name>
    <name type="common">Common fig</name>
    <dbReference type="NCBI Taxonomy" id="3494"/>
    <lineage>
        <taxon>Eukaryota</taxon>
        <taxon>Viridiplantae</taxon>
        <taxon>Streptophyta</taxon>
        <taxon>Embryophyta</taxon>
        <taxon>Tracheophyta</taxon>
        <taxon>Spermatophyta</taxon>
        <taxon>Magnoliopsida</taxon>
        <taxon>eudicotyledons</taxon>
        <taxon>Gunneridae</taxon>
        <taxon>Pentapetalae</taxon>
        <taxon>rosids</taxon>
        <taxon>fabids</taxon>
        <taxon>Rosales</taxon>
        <taxon>Moraceae</taxon>
        <taxon>Ficeae</taxon>
        <taxon>Ficus</taxon>
    </lineage>
</organism>
<gene>
    <name evidence="1" type="ORF">TIFTF001_021036</name>
</gene>
<dbReference type="Proteomes" id="UP001187192">
    <property type="component" value="Unassembled WGS sequence"/>
</dbReference>
<comment type="caution">
    <text evidence="1">The sequence shown here is derived from an EMBL/GenBank/DDBJ whole genome shotgun (WGS) entry which is preliminary data.</text>
</comment>